<feature type="compositionally biased region" description="Polar residues" evidence="1">
    <location>
        <begin position="372"/>
        <end position="381"/>
    </location>
</feature>
<evidence type="ECO:0000313" key="3">
    <source>
        <dbReference type="Proteomes" id="UP001159363"/>
    </source>
</evidence>
<evidence type="ECO:0000256" key="1">
    <source>
        <dbReference type="SAM" id="MobiDB-lite"/>
    </source>
</evidence>
<comment type="caution">
    <text evidence="2">The sequence shown here is derived from an EMBL/GenBank/DDBJ whole genome shotgun (WGS) entry which is preliminary data.</text>
</comment>
<proteinExistence type="predicted"/>
<sequence length="394" mass="44990">MRVIEVSMERHRNEGEGKREIPRKPADQRHRPARFPHVEIKRATPPGIEPDITAGNLANEVFVVGTLHQQDVQRWGRAIRRHVSSHQPTTSWTRLLRILYNDPQTWHSDSHVQLHQNGQADHYIGTTWYPLQPMERPPTVMVTYSPGKSGKCSHLSVQLLDSIAFCEQWKVCWSMDSAPPTVERLPRKQEFSEYDDDPTQMWYDALHVGLAAALDKYGMLHDCFHALLITPASCREVIKDSANCTGKKDRGRNGNKSVRYGPIPAFVWSDFVKPWKTEIRMAGQGFEPGSSRMRVQWVGYYCTTSLGKQRPIEEEKTKAGRAHVRAEEALSKKYEQPILRANEYELRWVWSSGMEGRGKREISEKTHRPAASSGTIPTSVNPGVARPRIEPRSP</sequence>
<accession>A0ABQ9IGQ8</accession>
<reference evidence="2 3" key="1">
    <citation type="submission" date="2023-02" db="EMBL/GenBank/DDBJ databases">
        <title>LHISI_Scaffold_Assembly.</title>
        <authorList>
            <person name="Stuart O.P."/>
            <person name="Cleave R."/>
            <person name="Magrath M.J.L."/>
            <person name="Mikheyev A.S."/>
        </authorList>
    </citation>
    <scope>NUCLEOTIDE SEQUENCE [LARGE SCALE GENOMIC DNA]</scope>
    <source>
        <strain evidence="2">Daus_M_001</strain>
        <tissue evidence="2">Leg muscle</tissue>
    </source>
</reference>
<feature type="region of interest" description="Disordered" evidence="1">
    <location>
        <begin position="1"/>
        <end position="31"/>
    </location>
</feature>
<protein>
    <submittedName>
        <fullName evidence="2">Uncharacterized protein</fullName>
    </submittedName>
</protein>
<dbReference type="EMBL" id="JARBHB010000001">
    <property type="protein sequence ID" value="KAJ8895829.1"/>
    <property type="molecule type" value="Genomic_DNA"/>
</dbReference>
<dbReference type="Proteomes" id="UP001159363">
    <property type="component" value="Chromosome 1"/>
</dbReference>
<feature type="compositionally biased region" description="Basic and acidic residues" evidence="1">
    <location>
        <begin position="7"/>
        <end position="31"/>
    </location>
</feature>
<keyword evidence="3" id="KW-1185">Reference proteome</keyword>
<feature type="compositionally biased region" description="Basic and acidic residues" evidence="1">
    <location>
        <begin position="356"/>
        <end position="367"/>
    </location>
</feature>
<evidence type="ECO:0000313" key="2">
    <source>
        <dbReference type="EMBL" id="KAJ8895829.1"/>
    </source>
</evidence>
<name>A0ABQ9IGQ8_9NEOP</name>
<organism evidence="2 3">
    <name type="scientific">Dryococelus australis</name>
    <dbReference type="NCBI Taxonomy" id="614101"/>
    <lineage>
        <taxon>Eukaryota</taxon>
        <taxon>Metazoa</taxon>
        <taxon>Ecdysozoa</taxon>
        <taxon>Arthropoda</taxon>
        <taxon>Hexapoda</taxon>
        <taxon>Insecta</taxon>
        <taxon>Pterygota</taxon>
        <taxon>Neoptera</taxon>
        <taxon>Polyneoptera</taxon>
        <taxon>Phasmatodea</taxon>
        <taxon>Verophasmatodea</taxon>
        <taxon>Anareolatae</taxon>
        <taxon>Phasmatidae</taxon>
        <taxon>Eurycanthinae</taxon>
        <taxon>Dryococelus</taxon>
    </lineage>
</organism>
<gene>
    <name evidence="2" type="ORF">PR048_001167</name>
</gene>
<feature type="region of interest" description="Disordered" evidence="1">
    <location>
        <begin position="356"/>
        <end position="394"/>
    </location>
</feature>